<dbReference type="PANTHER" id="PTHR45616:SF19">
    <property type="entry name" value="KERATIN 90"/>
    <property type="match status" value="1"/>
</dbReference>
<feature type="compositionally biased region" description="Gly residues" evidence="5">
    <location>
        <begin position="389"/>
        <end position="405"/>
    </location>
</feature>
<dbReference type="Gene3D" id="1.20.5.500">
    <property type="entry name" value="Single helix bin"/>
    <property type="match status" value="1"/>
</dbReference>
<dbReference type="GO" id="GO:0030280">
    <property type="term" value="F:structural constituent of skin epidermis"/>
    <property type="evidence" value="ECO:0007669"/>
    <property type="project" value="TreeGrafter"/>
</dbReference>
<organism evidence="7 8">
    <name type="scientific">Strigops habroptila</name>
    <name type="common">Kakapo</name>
    <dbReference type="NCBI Taxonomy" id="2489341"/>
    <lineage>
        <taxon>Eukaryota</taxon>
        <taxon>Metazoa</taxon>
        <taxon>Chordata</taxon>
        <taxon>Craniata</taxon>
        <taxon>Vertebrata</taxon>
        <taxon>Euteleostomi</taxon>
        <taxon>Archelosauria</taxon>
        <taxon>Archosauria</taxon>
        <taxon>Dinosauria</taxon>
        <taxon>Saurischia</taxon>
        <taxon>Theropoda</taxon>
        <taxon>Coelurosauria</taxon>
        <taxon>Aves</taxon>
        <taxon>Neognathae</taxon>
        <taxon>Neoaves</taxon>
        <taxon>Telluraves</taxon>
        <taxon>Australaves</taxon>
        <taxon>Psittaciformes</taxon>
        <taxon>Psittacidae</taxon>
        <taxon>Strigops</taxon>
    </lineage>
</organism>
<proteinExistence type="inferred from homology"/>
<dbReference type="Gene3D" id="1.20.5.1160">
    <property type="entry name" value="Vasodilator-stimulated phosphoprotein"/>
    <property type="match status" value="1"/>
</dbReference>
<name>A0A672VEQ5_STRHB</name>
<keyword evidence="1 3" id="KW-0403">Intermediate filament</keyword>
<dbReference type="AlphaFoldDB" id="A0A672VEQ5"/>
<dbReference type="GO" id="GO:0045109">
    <property type="term" value="P:intermediate filament organization"/>
    <property type="evidence" value="ECO:0007669"/>
    <property type="project" value="TreeGrafter"/>
</dbReference>
<dbReference type="Proteomes" id="UP000472266">
    <property type="component" value="Chromosome 23"/>
</dbReference>
<feature type="domain" description="IF rod" evidence="6">
    <location>
        <begin position="1"/>
        <end position="362"/>
    </location>
</feature>
<dbReference type="Pfam" id="PF16208">
    <property type="entry name" value="Keratin_2_head"/>
    <property type="match status" value="1"/>
</dbReference>
<dbReference type="Pfam" id="PF00038">
    <property type="entry name" value="Filament"/>
    <property type="match status" value="1"/>
</dbReference>
<evidence type="ECO:0000256" key="3">
    <source>
        <dbReference type="RuleBase" id="RU000685"/>
    </source>
</evidence>
<evidence type="ECO:0000256" key="2">
    <source>
        <dbReference type="ARBA" id="ARBA00023054"/>
    </source>
</evidence>
<dbReference type="GO" id="GO:0045095">
    <property type="term" value="C:keratin filament"/>
    <property type="evidence" value="ECO:0007669"/>
    <property type="project" value="TreeGrafter"/>
</dbReference>
<reference evidence="7 8" key="1">
    <citation type="submission" date="2019-11" db="EMBL/GenBank/DDBJ databases">
        <title>Strigops habroptila (kakapo) genome, bStrHab1, primary haplotype, v2.</title>
        <authorList>
            <person name="Jarvis E.D."/>
            <person name="Howard J."/>
            <person name="Rhie A."/>
            <person name="Phillippy A."/>
            <person name="Korlach J."/>
            <person name="Digby A."/>
            <person name="Iorns D."/>
            <person name="Eason D."/>
            <person name="Robertson B."/>
            <person name="Raemaekers T."/>
            <person name="Howe K."/>
            <person name="Lewin H."/>
            <person name="Damas J."/>
            <person name="Hastie A."/>
            <person name="Tracey A."/>
            <person name="Chow W."/>
            <person name="Fedrigo O."/>
        </authorList>
    </citation>
    <scope>NUCLEOTIDE SEQUENCE [LARGE SCALE GENOMIC DNA]</scope>
</reference>
<evidence type="ECO:0000259" key="6">
    <source>
        <dbReference type="PROSITE" id="PS51842"/>
    </source>
</evidence>
<dbReference type="GO" id="GO:0005615">
    <property type="term" value="C:extracellular space"/>
    <property type="evidence" value="ECO:0007669"/>
    <property type="project" value="TreeGrafter"/>
</dbReference>
<dbReference type="GO" id="GO:0031424">
    <property type="term" value="P:keratinization"/>
    <property type="evidence" value="ECO:0007669"/>
    <property type="project" value="TreeGrafter"/>
</dbReference>
<dbReference type="InterPro" id="IPR032444">
    <property type="entry name" value="Keratin_2_head"/>
</dbReference>
<dbReference type="PROSITE" id="PS51842">
    <property type="entry name" value="IF_ROD_2"/>
    <property type="match status" value="1"/>
</dbReference>
<sequence>CQHTKPMSSANGAAVLLGGGVGRISSGFGRRSLRNLGASKRISMSREHCSARSGYSYGSDHSRLTHGVGGDGFGFGGECGPGGIQGVTVNKHFLVPLNLEIDPSMQRVRQEEKDQIKSLNKFASFIDKVRHLPLHPQQNKLKALGGDRLQLSSELKTMQDEETSNSSSLVVAPDADAAYVNKVEMGTKGAALTDEINFLRALYEAELSQMQAQISNTSVVPIIAEVKAPYEDIANWSQTEAESWYQSKLQLTAGRHGDELYNTKREISETNRLIQWLHSEIDSIKKQARTYLQTAIADAEQCEEMAIKDARSKLAELEDALQKDKADLARQLREYQLMNVKLALDIEIATYRKLLEGEETVVSSGSSYGGGNTLGLEADFSNGLSMGESGAGSSGGSCLVGGSTSGAGSSSSMRFVSTSTTRKS</sequence>
<evidence type="ECO:0000313" key="7">
    <source>
        <dbReference type="Ensembl" id="ENSSHBP00005025008.1"/>
    </source>
</evidence>
<dbReference type="InterPro" id="IPR018039">
    <property type="entry name" value="IF_conserved"/>
</dbReference>
<evidence type="ECO:0000256" key="5">
    <source>
        <dbReference type="SAM" id="MobiDB-lite"/>
    </source>
</evidence>
<gene>
    <name evidence="7" type="primary">KRT75</name>
</gene>
<reference evidence="7" key="2">
    <citation type="submission" date="2025-08" db="UniProtKB">
        <authorList>
            <consortium name="Ensembl"/>
        </authorList>
    </citation>
    <scope>IDENTIFICATION</scope>
</reference>
<dbReference type="Ensembl" id="ENSSHBT00005029751.1">
    <property type="protein sequence ID" value="ENSSHBP00005025008.1"/>
    <property type="gene ID" value="ENSSHBG00005020765.1"/>
</dbReference>
<dbReference type="SUPFAM" id="SSF64593">
    <property type="entry name" value="Intermediate filament protein, coiled coil region"/>
    <property type="match status" value="1"/>
</dbReference>
<dbReference type="SMART" id="SM01391">
    <property type="entry name" value="Filament"/>
    <property type="match status" value="1"/>
</dbReference>
<feature type="region of interest" description="Disordered" evidence="5">
    <location>
        <begin position="387"/>
        <end position="424"/>
    </location>
</feature>
<dbReference type="InterPro" id="IPR039008">
    <property type="entry name" value="IF_rod_dom"/>
</dbReference>
<dbReference type="PANTHER" id="PTHR45616">
    <property type="entry name" value="GATA-TYPE DOMAIN-CONTAINING PROTEIN"/>
    <property type="match status" value="1"/>
</dbReference>
<feature type="compositionally biased region" description="Low complexity" evidence="5">
    <location>
        <begin position="406"/>
        <end position="424"/>
    </location>
</feature>
<accession>A0A672VEQ5</accession>
<feature type="coiled-coil region" evidence="4">
    <location>
        <begin position="300"/>
        <end position="338"/>
    </location>
</feature>
<evidence type="ECO:0000256" key="1">
    <source>
        <dbReference type="ARBA" id="ARBA00022754"/>
    </source>
</evidence>
<dbReference type="FunFam" id="1.20.5.170:FF:000004">
    <property type="entry name" value="Keratin, type II cytoskeletal 5"/>
    <property type="match status" value="1"/>
</dbReference>
<dbReference type="PROSITE" id="PS00226">
    <property type="entry name" value="IF_ROD_1"/>
    <property type="match status" value="1"/>
</dbReference>
<evidence type="ECO:0000256" key="4">
    <source>
        <dbReference type="SAM" id="Coils"/>
    </source>
</evidence>
<dbReference type="Gene3D" id="1.20.5.170">
    <property type="match status" value="1"/>
</dbReference>
<evidence type="ECO:0000313" key="8">
    <source>
        <dbReference type="Proteomes" id="UP000472266"/>
    </source>
</evidence>
<keyword evidence="8" id="KW-1185">Reference proteome</keyword>
<protein>
    <submittedName>
        <fullName evidence="7">Keratin 75</fullName>
    </submittedName>
</protein>
<dbReference type="GeneTree" id="ENSGT00940000155862"/>
<comment type="similarity">
    <text evidence="3">Belongs to the intermediate filament family.</text>
</comment>
<keyword evidence="2 4" id="KW-0175">Coiled coil</keyword>
<dbReference type="FunFam" id="1.20.5.500:FF:000001">
    <property type="entry name" value="Type II keratin 23"/>
    <property type="match status" value="1"/>
</dbReference>
<reference evidence="7" key="3">
    <citation type="submission" date="2025-09" db="UniProtKB">
        <authorList>
            <consortium name="Ensembl"/>
        </authorList>
    </citation>
    <scope>IDENTIFICATION</scope>
</reference>